<evidence type="ECO:0000313" key="6">
    <source>
        <dbReference type="EMBL" id="GLX84787.1"/>
    </source>
</evidence>
<feature type="domain" description="PET hydrolase/cutinase-like" evidence="5">
    <location>
        <begin position="118"/>
        <end position="226"/>
    </location>
</feature>
<keyword evidence="2" id="KW-0442">Lipid degradation</keyword>
<evidence type="ECO:0000256" key="1">
    <source>
        <dbReference type="ARBA" id="ARBA00022801"/>
    </source>
</evidence>
<dbReference type="InterPro" id="IPR029058">
    <property type="entry name" value="AB_hydrolase_fold"/>
</dbReference>
<reference evidence="6 7" key="1">
    <citation type="submission" date="2023-03" db="EMBL/GenBank/DDBJ databases">
        <title>Thalassotalea loyana LMG 22536T draft genome sequence.</title>
        <authorList>
            <person name="Sawabe T."/>
        </authorList>
    </citation>
    <scope>NUCLEOTIDE SEQUENCE [LARGE SCALE GENOMIC DNA]</scope>
    <source>
        <strain evidence="6 7">LMG 22536</strain>
    </source>
</reference>
<keyword evidence="7" id="KW-1185">Reference proteome</keyword>
<name>A0ABQ6HB00_9GAMM</name>
<keyword evidence="3" id="KW-0443">Lipid metabolism</keyword>
<feature type="chain" id="PRO_5045987565" description="PET hydrolase/cutinase-like domain-containing protein" evidence="4">
    <location>
        <begin position="22"/>
        <end position="427"/>
    </location>
</feature>
<sequence length="427" mass="47291">MRIIIKPALLAMSLTSMTVNANPESVLVPEQLFTSQSSVMPENAIWGDMPVGVKTIKVSNDQSLNLKDFKSLSTRELTLEVWYPAKVNNNDQLASYAGVTRLHKPFLLQGEAYRDATPANVEQGNPLVVLSHGYTGDRTIMFYLGEHLASHGYVVVGIDHTDSTTGEIDFVNSPTSGFVSTLINRSKDQQFVLDYFASSKSFLGKNVDANKSSVIGYSMGGYGAINTVGGCYQVSSEGLQRLGFPEQAANALLPVFNFCNGGLTKMDERWKAMIAFAPWGQEINAHDVSQIRIPTLYVSGDHDDISGYEHGVKKLWEQTSSVENYLLTYQGARHNIAPHPAPQVAYENEADLGHYFEPAWNNEQLTRMNEHFSLTFLDCYVKEESSACALLPKRTNAVQIKGADGKLNEPWPGFKNRWATAITFEKK</sequence>
<evidence type="ECO:0000259" key="5">
    <source>
        <dbReference type="Pfam" id="PF12740"/>
    </source>
</evidence>
<dbReference type="EMBL" id="BSSV01000002">
    <property type="protein sequence ID" value="GLX84787.1"/>
    <property type="molecule type" value="Genomic_DNA"/>
</dbReference>
<dbReference type="PANTHER" id="PTHR10272:SF0">
    <property type="entry name" value="PLATELET-ACTIVATING FACTOR ACETYLHYDROLASE"/>
    <property type="match status" value="1"/>
</dbReference>
<dbReference type="PANTHER" id="PTHR10272">
    <property type="entry name" value="PLATELET-ACTIVATING FACTOR ACETYLHYDROLASE"/>
    <property type="match status" value="1"/>
</dbReference>
<dbReference type="Proteomes" id="UP001157134">
    <property type="component" value="Unassembled WGS sequence"/>
</dbReference>
<feature type="signal peptide" evidence="4">
    <location>
        <begin position="1"/>
        <end position="21"/>
    </location>
</feature>
<evidence type="ECO:0000256" key="2">
    <source>
        <dbReference type="ARBA" id="ARBA00022963"/>
    </source>
</evidence>
<proteinExistence type="predicted"/>
<protein>
    <recommendedName>
        <fullName evidence="5">PET hydrolase/cutinase-like domain-containing protein</fullName>
    </recommendedName>
</protein>
<gene>
    <name evidence="6" type="ORF">tloyanaT_10390</name>
</gene>
<evidence type="ECO:0000313" key="7">
    <source>
        <dbReference type="Proteomes" id="UP001157134"/>
    </source>
</evidence>
<dbReference type="RefSeq" id="WP_284296472.1">
    <property type="nucleotide sequence ID" value="NZ_BSSV01000002.1"/>
</dbReference>
<evidence type="ECO:0000256" key="4">
    <source>
        <dbReference type="SAM" id="SignalP"/>
    </source>
</evidence>
<organism evidence="6 7">
    <name type="scientific">Thalassotalea loyana</name>
    <dbReference type="NCBI Taxonomy" id="280483"/>
    <lineage>
        <taxon>Bacteria</taxon>
        <taxon>Pseudomonadati</taxon>
        <taxon>Pseudomonadota</taxon>
        <taxon>Gammaproteobacteria</taxon>
        <taxon>Alteromonadales</taxon>
        <taxon>Colwelliaceae</taxon>
        <taxon>Thalassotalea</taxon>
    </lineage>
</organism>
<evidence type="ECO:0000256" key="3">
    <source>
        <dbReference type="ARBA" id="ARBA00023098"/>
    </source>
</evidence>
<comment type="caution">
    <text evidence="6">The sequence shown here is derived from an EMBL/GenBank/DDBJ whole genome shotgun (WGS) entry which is preliminary data.</text>
</comment>
<accession>A0ABQ6HB00</accession>
<keyword evidence="1" id="KW-0378">Hydrolase</keyword>
<keyword evidence="4" id="KW-0732">Signal</keyword>
<dbReference type="Pfam" id="PF12740">
    <property type="entry name" value="PETase"/>
    <property type="match status" value="1"/>
</dbReference>
<dbReference type="InterPro" id="IPR041127">
    <property type="entry name" value="PET_hydrolase/cutinase-like"/>
</dbReference>
<dbReference type="Gene3D" id="3.40.50.1820">
    <property type="entry name" value="alpha/beta hydrolase"/>
    <property type="match status" value="1"/>
</dbReference>
<dbReference type="SUPFAM" id="SSF53474">
    <property type="entry name" value="alpha/beta-Hydrolases"/>
    <property type="match status" value="1"/>
</dbReference>